<dbReference type="Proteomes" id="UP001589585">
    <property type="component" value="Unassembled WGS sequence"/>
</dbReference>
<dbReference type="RefSeq" id="WP_379860856.1">
    <property type="nucleotide sequence ID" value="NZ_JBHMFC010000028.1"/>
</dbReference>
<name>A0ABV5FC45_9FLAO</name>
<accession>A0ABV5FC45</accession>
<evidence type="ECO:0000313" key="2">
    <source>
        <dbReference type="Proteomes" id="UP001589585"/>
    </source>
</evidence>
<evidence type="ECO:0000313" key="1">
    <source>
        <dbReference type="EMBL" id="MFB9056663.1"/>
    </source>
</evidence>
<sequence>MINLDLKDLKQTSQPTETITNPHFKKLPFYCEIGALFAQGFIYKIGFDYYYKEMKFESINKLSKHVEKEILKTNKSTRQWINDTVQNTGIKNFYASNNRMQNIIEYCEIKGIEIKPDFKPNTTY</sequence>
<comment type="caution">
    <text evidence="1">The sequence shown here is derived from an EMBL/GenBank/DDBJ whole genome shotgun (WGS) entry which is preliminary data.</text>
</comment>
<organism evidence="1 2">
    <name type="scientific">Mariniflexile ostreae</name>
    <dbReference type="NCBI Taxonomy" id="1520892"/>
    <lineage>
        <taxon>Bacteria</taxon>
        <taxon>Pseudomonadati</taxon>
        <taxon>Bacteroidota</taxon>
        <taxon>Flavobacteriia</taxon>
        <taxon>Flavobacteriales</taxon>
        <taxon>Flavobacteriaceae</taxon>
        <taxon>Mariniflexile</taxon>
    </lineage>
</organism>
<reference evidence="1 2" key="1">
    <citation type="submission" date="2024-09" db="EMBL/GenBank/DDBJ databases">
        <authorList>
            <person name="Sun Q."/>
            <person name="Mori K."/>
        </authorList>
    </citation>
    <scope>NUCLEOTIDE SEQUENCE [LARGE SCALE GENOMIC DNA]</scope>
    <source>
        <strain evidence="1 2">CECT 8622</strain>
    </source>
</reference>
<keyword evidence="2" id="KW-1185">Reference proteome</keyword>
<proteinExistence type="predicted"/>
<gene>
    <name evidence="1" type="ORF">ACFFU9_07895</name>
</gene>
<protein>
    <submittedName>
        <fullName evidence="1">Uncharacterized protein</fullName>
    </submittedName>
</protein>
<dbReference type="EMBL" id="JBHMFC010000028">
    <property type="protein sequence ID" value="MFB9056663.1"/>
    <property type="molecule type" value="Genomic_DNA"/>
</dbReference>